<sequence>MSKLSGRVAGAVIAALVAAGCGSPEPVGRAAAQYDLVLVDDANRRIGTYTIPQDTAIVDEPNAEQIFYGKRLLNETERLLPDHVGAAMNCNSCHIAQGKIPLGDPYINSFNFYPRVMPRAGREIDLEARINGCFQRSMNGKPLDRESEEMKAMIAYMEWLSQNTPRDQLVDIANAGTVDASLVPDPVRGERIYHAQCAACHGDNGEGLRDSRGDIVFPPLWGDESFNIGAGLARTYKAAAFVKYNMPMGIQTVGLWGHGNVLSDQDAVDVAEFFTHKPRPDFPGKVNDWPNGPKPKDARY</sequence>
<dbReference type="GO" id="GO:0020037">
    <property type="term" value="F:heme binding"/>
    <property type="evidence" value="ECO:0007669"/>
    <property type="project" value="InterPro"/>
</dbReference>
<evidence type="ECO:0000259" key="6">
    <source>
        <dbReference type="PROSITE" id="PS51007"/>
    </source>
</evidence>
<evidence type="ECO:0000256" key="5">
    <source>
        <dbReference type="SAM" id="MobiDB-lite"/>
    </source>
</evidence>
<organism evidence="7 8">
    <name type="scientific">Stenotrophomonas maltophilia</name>
    <name type="common">Pseudomonas maltophilia</name>
    <name type="synonym">Xanthomonas maltophilia</name>
    <dbReference type="NCBI Taxonomy" id="40324"/>
    <lineage>
        <taxon>Bacteria</taxon>
        <taxon>Pseudomonadati</taxon>
        <taxon>Pseudomonadota</taxon>
        <taxon>Gammaproteobacteria</taxon>
        <taxon>Lysobacterales</taxon>
        <taxon>Lysobacteraceae</taxon>
        <taxon>Stenotrophomonas</taxon>
        <taxon>Stenotrophomonas maltophilia group</taxon>
    </lineage>
</organism>
<dbReference type="InterPro" id="IPR009056">
    <property type="entry name" value="Cyt_c-like_dom"/>
</dbReference>
<keyword evidence="1 4" id="KW-0349">Heme</keyword>
<proteinExistence type="predicted"/>
<dbReference type="SUPFAM" id="SSF46626">
    <property type="entry name" value="Cytochrome c"/>
    <property type="match status" value="2"/>
</dbReference>
<keyword evidence="2 4" id="KW-0479">Metal-binding</keyword>
<evidence type="ECO:0000256" key="4">
    <source>
        <dbReference type="PROSITE-ProRule" id="PRU00433"/>
    </source>
</evidence>
<reference evidence="7" key="1">
    <citation type="submission" date="2022-07" db="EMBL/GenBank/DDBJ databases">
        <authorList>
            <consortium name="DAFM: The Division of Animal and Food Microbiology"/>
        </authorList>
    </citation>
    <scope>NUCLEOTIDE SEQUENCE</scope>
    <source>
        <strain evidence="7">19MO01SH01-2</strain>
    </source>
</reference>
<dbReference type="GO" id="GO:0009055">
    <property type="term" value="F:electron transfer activity"/>
    <property type="evidence" value="ECO:0007669"/>
    <property type="project" value="InterPro"/>
</dbReference>
<evidence type="ECO:0000256" key="3">
    <source>
        <dbReference type="ARBA" id="ARBA00023004"/>
    </source>
</evidence>
<evidence type="ECO:0000256" key="2">
    <source>
        <dbReference type="ARBA" id="ARBA00022723"/>
    </source>
</evidence>
<dbReference type="PANTHER" id="PTHR35008">
    <property type="entry name" value="BLL4482 PROTEIN-RELATED"/>
    <property type="match status" value="1"/>
</dbReference>
<dbReference type="PANTHER" id="PTHR35008:SF4">
    <property type="entry name" value="BLL4482 PROTEIN"/>
    <property type="match status" value="1"/>
</dbReference>
<dbReference type="GO" id="GO:0046872">
    <property type="term" value="F:metal ion binding"/>
    <property type="evidence" value="ECO:0007669"/>
    <property type="project" value="UniProtKB-KW"/>
</dbReference>
<comment type="caution">
    <text evidence="7">The sequence shown here is derived from an EMBL/GenBank/DDBJ whole genome shotgun (WGS) entry which is preliminary data.</text>
</comment>
<dbReference type="InterPro" id="IPR051459">
    <property type="entry name" value="Cytochrome_c-type_DH"/>
</dbReference>
<evidence type="ECO:0000313" key="7">
    <source>
        <dbReference type="EMBL" id="EKT4092409.1"/>
    </source>
</evidence>
<feature type="region of interest" description="Disordered" evidence="5">
    <location>
        <begin position="281"/>
        <end position="300"/>
    </location>
</feature>
<keyword evidence="3 4" id="KW-0408">Iron</keyword>
<feature type="domain" description="Cytochrome c" evidence="6">
    <location>
        <begin position="184"/>
        <end position="278"/>
    </location>
</feature>
<dbReference type="AlphaFoldDB" id="A0AAI9FV27"/>
<protein>
    <submittedName>
        <fullName evidence="7">C-type cytochrome</fullName>
    </submittedName>
</protein>
<dbReference type="InterPro" id="IPR036909">
    <property type="entry name" value="Cyt_c-like_dom_sf"/>
</dbReference>
<dbReference type="Pfam" id="PF13442">
    <property type="entry name" value="Cytochrome_CBB3"/>
    <property type="match status" value="1"/>
</dbReference>
<dbReference type="EMBL" id="ABLOJW010000009">
    <property type="protein sequence ID" value="EKT4092409.1"/>
    <property type="molecule type" value="Genomic_DNA"/>
</dbReference>
<accession>A0AAI9FV27</accession>
<dbReference type="Gene3D" id="1.10.760.10">
    <property type="entry name" value="Cytochrome c-like domain"/>
    <property type="match status" value="2"/>
</dbReference>
<gene>
    <name evidence="7" type="ORF">QEG23_001916</name>
</gene>
<dbReference type="PROSITE" id="PS51007">
    <property type="entry name" value="CYTC"/>
    <property type="match status" value="1"/>
</dbReference>
<evidence type="ECO:0000313" key="8">
    <source>
        <dbReference type="Proteomes" id="UP001218208"/>
    </source>
</evidence>
<dbReference type="PROSITE" id="PS51257">
    <property type="entry name" value="PROKAR_LIPOPROTEIN"/>
    <property type="match status" value="1"/>
</dbReference>
<evidence type="ECO:0000256" key="1">
    <source>
        <dbReference type="ARBA" id="ARBA00022617"/>
    </source>
</evidence>
<dbReference type="Proteomes" id="UP001218208">
    <property type="component" value="Unassembled WGS sequence"/>
</dbReference>
<name>A0AAI9FV27_STEMA</name>
<dbReference type="Pfam" id="PF21342">
    <property type="entry name" value="SoxA-TsdA_cyt-c"/>
    <property type="match status" value="1"/>
</dbReference>